<evidence type="ECO:0000313" key="3">
    <source>
        <dbReference type="Proteomes" id="UP000837801"/>
    </source>
</evidence>
<comment type="caution">
    <text evidence="2">The sequence shown here is derived from an EMBL/GenBank/DDBJ whole genome shotgun (WGS) entry which is preliminary data.</text>
</comment>
<feature type="compositionally biased region" description="Acidic residues" evidence="1">
    <location>
        <begin position="30"/>
        <end position="41"/>
    </location>
</feature>
<sequence length="532" mass="59868">MKNKPGLKLPKRLREVTPSQPTSQPQTVEDWVEQGASEEESGDRWIGSDLTKGLRFFQKAYVSYNEAIRAISGGSSFSSSTVDAYYNISRLLFHVYNNYIKQEGVNVYSFENVNEAIIGDNAVIQPLHKIVKAHEKAVNYIESTGGTIPLDLVYNIALVYTEEIETAQENEIPFERVLEIGLNAERLFESLLTQQTAILQKFIVDLSQGDEVEDVETSSTDGNDTQFESEESLQPPDIYETILSSYRLVQSILENVTHPEQVSQVRTLIEEFLQSVNSIERELIQSFGEGNNQNSLIESIPQDLIHESKIIKTFIEGLLVNDLNALVQLWEGNGEDALPSIPETYMSFADNIQSFLDRNDINLDNLSTSEVYWNALTKMNNSYKSAQELLQIKLSSLKGQGVDGIGALAAQISDIIIARSDIDLQRSQITNYDPAIKHQQVLLNNAKTFLKSAVNVANQSGGLRERATEKMLREKRKVDAVLRLCLIENKITVTELDNIIGRSRWANELPNLMRTGYFKRFGIESIEIPSAF</sequence>
<keyword evidence="3" id="KW-1185">Reference proteome</keyword>
<dbReference type="EMBL" id="CAKXYY010000006">
    <property type="protein sequence ID" value="CAH2352190.1"/>
    <property type="molecule type" value="Genomic_DNA"/>
</dbReference>
<protein>
    <submittedName>
        <fullName evidence="2">Uncharacterized protein</fullName>
    </submittedName>
</protein>
<name>A0A9P0VXS0_9ASCO</name>
<dbReference type="AlphaFoldDB" id="A0A9P0VXS0"/>
<organism evidence="2 3">
    <name type="scientific">[Candida] railenensis</name>
    <dbReference type="NCBI Taxonomy" id="45579"/>
    <lineage>
        <taxon>Eukaryota</taxon>
        <taxon>Fungi</taxon>
        <taxon>Dikarya</taxon>
        <taxon>Ascomycota</taxon>
        <taxon>Saccharomycotina</taxon>
        <taxon>Pichiomycetes</taxon>
        <taxon>Debaryomycetaceae</taxon>
        <taxon>Kurtzmaniella</taxon>
    </lineage>
</organism>
<feature type="region of interest" description="Disordered" evidence="1">
    <location>
        <begin position="1"/>
        <end position="44"/>
    </location>
</feature>
<feature type="compositionally biased region" description="Polar residues" evidence="1">
    <location>
        <begin position="217"/>
        <end position="226"/>
    </location>
</feature>
<evidence type="ECO:0000313" key="2">
    <source>
        <dbReference type="EMBL" id="CAH2352190.1"/>
    </source>
</evidence>
<feature type="compositionally biased region" description="Polar residues" evidence="1">
    <location>
        <begin position="17"/>
        <end position="27"/>
    </location>
</feature>
<reference evidence="2" key="1">
    <citation type="submission" date="2022-03" db="EMBL/GenBank/DDBJ databases">
        <authorList>
            <person name="Legras J.-L."/>
            <person name="Devillers H."/>
            <person name="Grondin C."/>
        </authorList>
    </citation>
    <scope>NUCLEOTIDE SEQUENCE</scope>
    <source>
        <strain evidence="2">CLIB 1423</strain>
    </source>
</reference>
<accession>A0A9P0VXS0</accession>
<dbReference type="Proteomes" id="UP000837801">
    <property type="component" value="Unassembled WGS sequence"/>
</dbReference>
<feature type="region of interest" description="Disordered" evidence="1">
    <location>
        <begin position="213"/>
        <end position="232"/>
    </location>
</feature>
<proteinExistence type="predicted"/>
<gene>
    <name evidence="2" type="ORF">CLIB1423_06S00804</name>
</gene>
<dbReference type="OrthoDB" id="5328412at2759"/>
<evidence type="ECO:0000256" key="1">
    <source>
        <dbReference type="SAM" id="MobiDB-lite"/>
    </source>
</evidence>
<feature type="compositionally biased region" description="Basic residues" evidence="1">
    <location>
        <begin position="1"/>
        <end position="11"/>
    </location>
</feature>